<name>A0A371CGN2_9APHY</name>
<sequence>MCRCPSFLPWLDQLLLAQLFPASLNQPKSAFTFEVMSDAHLDTLTSKKSAYDYVRKLRRRTDNWCPHGVKRCGWCHGVRYPNSPEDDVIVFRCLACPWPGVNLPDKWAETEKRLMYIYTPRLGGDGNHSLQKKAKKDDPTDHSLAGTRAFFNDIRKLPGYTGRFPKEQGKIVETCSGFKVTRSQKVGKFRFLHITGVVAVTCTRHGCFWPRAVVDLPGGEQFLLMDLAMSGALECLKSLVQWMMTYDVACSYLKNILIRWKEGNLPADLRPVVEKLQVLLPQLHMLAHREWCQSEFAVCYTYGAGHTNGEAVEPIWGAHNAAGPSTREMNGGARHDALNDMFSFWNWMKHETMGKYLARKLQEKLLLQVDQLIDFAALTLAAGTERVQAWAARGMDRAAPTPLNCREREKTRPRDVFLLSSDAGACARCLNLSPAHALPHSAHHRERVQEARRRFCGQCVCARHRHAGQAEDAGFDA</sequence>
<keyword evidence="4" id="KW-1185">Reference proteome</keyword>
<dbReference type="InterPro" id="IPR040521">
    <property type="entry name" value="KDZ"/>
</dbReference>
<dbReference type="Pfam" id="PF18758">
    <property type="entry name" value="KDZ"/>
    <property type="match status" value="1"/>
</dbReference>
<accession>A0A371CGN2</accession>
<dbReference type="Proteomes" id="UP000256964">
    <property type="component" value="Unassembled WGS sequence"/>
</dbReference>
<dbReference type="AlphaFoldDB" id="A0A371CGN2"/>
<dbReference type="InterPro" id="IPR041457">
    <property type="entry name" value="CxC2_KDZ-assoc"/>
</dbReference>
<reference evidence="3 4" key="1">
    <citation type="journal article" date="2018" name="Biotechnol. Biofuels">
        <title>Integrative visual omics of the white-rot fungus Polyporus brumalis exposes the biotechnological potential of its oxidative enzymes for delignifying raw plant biomass.</title>
        <authorList>
            <person name="Miyauchi S."/>
            <person name="Rancon A."/>
            <person name="Drula E."/>
            <person name="Hage H."/>
            <person name="Chaduli D."/>
            <person name="Favel A."/>
            <person name="Grisel S."/>
            <person name="Henrissat B."/>
            <person name="Herpoel-Gimbert I."/>
            <person name="Ruiz-Duenas F.J."/>
            <person name="Chevret D."/>
            <person name="Hainaut M."/>
            <person name="Lin J."/>
            <person name="Wang M."/>
            <person name="Pangilinan J."/>
            <person name="Lipzen A."/>
            <person name="Lesage-Meessen L."/>
            <person name="Navarro D."/>
            <person name="Riley R."/>
            <person name="Grigoriev I.V."/>
            <person name="Zhou S."/>
            <person name="Raouche S."/>
            <person name="Rosso M.N."/>
        </authorList>
    </citation>
    <scope>NUCLEOTIDE SEQUENCE [LARGE SCALE GENOMIC DNA]</scope>
    <source>
        <strain evidence="3 4">BRFM 1820</strain>
    </source>
</reference>
<dbReference type="Pfam" id="PF18803">
    <property type="entry name" value="CxC2"/>
    <property type="match status" value="1"/>
</dbReference>
<feature type="domain" description="CxC2-like cysteine cluster KDZ transposase-associated" evidence="2">
    <location>
        <begin position="2"/>
        <end position="63"/>
    </location>
</feature>
<dbReference type="EMBL" id="KZ857882">
    <property type="protein sequence ID" value="RDX39433.1"/>
    <property type="molecule type" value="Genomic_DNA"/>
</dbReference>
<organism evidence="3 4">
    <name type="scientific">Lentinus brumalis</name>
    <dbReference type="NCBI Taxonomy" id="2498619"/>
    <lineage>
        <taxon>Eukaryota</taxon>
        <taxon>Fungi</taxon>
        <taxon>Dikarya</taxon>
        <taxon>Basidiomycota</taxon>
        <taxon>Agaricomycotina</taxon>
        <taxon>Agaricomycetes</taxon>
        <taxon>Polyporales</taxon>
        <taxon>Polyporaceae</taxon>
        <taxon>Lentinus</taxon>
    </lineage>
</organism>
<keyword evidence="1" id="KW-0732">Signal</keyword>
<gene>
    <name evidence="3" type="ORF">OH76DRAFT_1367526</name>
</gene>
<dbReference type="STRING" id="139420.A0A371CGN2"/>
<feature type="signal peptide" evidence="1">
    <location>
        <begin position="1"/>
        <end position="17"/>
    </location>
</feature>
<protein>
    <recommendedName>
        <fullName evidence="2">CxC2-like cysteine cluster KDZ transposase-associated domain-containing protein</fullName>
    </recommendedName>
</protein>
<evidence type="ECO:0000256" key="1">
    <source>
        <dbReference type="SAM" id="SignalP"/>
    </source>
</evidence>
<proteinExistence type="predicted"/>
<evidence type="ECO:0000259" key="2">
    <source>
        <dbReference type="Pfam" id="PF18803"/>
    </source>
</evidence>
<evidence type="ECO:0000313" key="3">
    <source>
        <dbReference type="EMBL" id="RDX39433.1"/>
    </source>
</evidence>
<feature type="chain" id="PRO_5016638907" description="CxC2-like cysteine cluster KDZ transposase-associated domain-containing protein" evidence="1">
    <location>
        <begin position="18"/>
        <end position="477"/>
    </location>
</feature>
<dbReference type="OrthoDB" id="3257613at2759"/>
<evidence type="ECO:0000313" key="4">
    <source>
        <dbReference type="Proteomes" id="UP000256964"/>
    </source>
</evidence>